<organism evidence="2 3">
    <name type="scientific">Fusarium solani</name>
    <name type="common">Filamentous fungus</name>
    <dbReference type="NCBI Taxonomy" id="169388"/>
    <lineage>
        <taxon>Eukaryota</taxon>
        <taxon>Fungi</taxon>
        <taxon>Dikarya</taxon>
        <taxon>Ascomycota</taxon>
        <taxon>Pezizomycotina</taxon>
        <taxon>Sordariomycetes</taxon>
        <taxon>Hypocreomycetidae</taxon>
        <taxon>Hypocreales</taxon>
        <taxon>Nectriaceae</taxon>
        <taxon>Fusarium</taxon>
        <taxon>Fusarium solani species complex</taxon>
    </lineage>
</organism>
<proteinExistence type="predicted"/>
<dbReference type="OrthoDB" id="428577at2759"/>
<dbReference type="Pfam" id="PF12550">
    <property type="entry name" value="GCR1_C"/>
    <property type="match status" value="1"/>
</dbReference>
<accession>A0A9P9GZF9</accession>
<sequence>MDSVDALEKRWGSQWRLRNERQLFSTRKRIVDEVVSRSQANGWSEDESARQLDEERGQRSLDWLFKLLKECPGQNKYR</sequence>
<dbReference type="InterPro" id="IPR022210">
    <property type="entry name" value="TF_GCR1-like"/>
</dbReference>
<gene>
    <name evidence="2" type="ORF">B0J15DRAFT_498410</name>
</gene>
<protein>
    <recommendedName>
        <fullName evidence="1">Transcription activator GCR1-like domain-containing protein</fullName>
    </recommendedName>
</protein>
<comment type="caution">
    <text evidence="2">The sequence shown here is derived from an EMBL/GenBank/DDBJ whole genome shotgun (WGS) entry which is preliminary data.</text>
</comment>
<feature type="domain" description="Transcription activator GCR1-like" evidence="1">
    <location>
        <begin position="3"/>
        <end position="56"/>
    </location>
</feature>
<dbReference type="EMBL" id="JAGTJS010000014">
    <property type="protein sequence ID" value="KAH7248389.1"/>
    <property type="molecule type" value="Genomic_DNA"/>
</dbReference>
<keyword evidence="3" id="KW-1185">Reference proteome</keyword>
<name>A0A9P9GZF9_FUSSL</name>
<dbReference type="Proteomes" id="UP000736672">
    <property type="component" value="Unassembled WGS sequence"/>
</dbReference>
<reference evidence="2" key="1">
    <citation type="journal article" date="2021" name="Nat. Commun.">
        <title>Genetic determinants of endophytism in the Arabidopsis root mycobiome.</title>
        <authorList>
            <person name="Mesny F."/>
            <person name="Miyauchi S."/>
            <person name="Thiergart T."/>
            <person name="Pickel B."/>
            <person name="Atanasova L."/>
            <person name="Karlsson M."/>
            <person name="Huettel B."/>
            <person name="Barry K.W."/>
            <person name="Haridas S."/>
            <person name="Chen C."/>
            <person name="Bauer D."/>
            <person name="Andreopoulos W."/>
            <person name="Pangilinan J."/>
            <person name="LaButti K."/>
            <person name="Riley R."/>
            <person name="Lipzen A."/>
            <person name="Clum A."/>
            <person name="Drula E."/>
            <person name="Henrissat B."/>
            <person name="Kohler A."/>
            <person name="Grigoriev I.V."/>
            <person name="Martin F.M."/>
            <person name="Hacquard S."/>
        </authorList>
    </citation>
    <scope>NUCLEOTIDE SEQUENCE</scope>
    <source>
        <strain evidence="2">FSSC 5 MPI-SDFR-AT-0091</strain>
    </source>
</reference>
<evidence type="ECO:0000313" key="2">
    <source>
        <dbReference type="EMBL" id="KAH7248389.1"/>
    </source>
</evidence>
<evidence type="ECO:0000313" key="3">
    <source>
        <dbReference type="Proteomes" id="UP000736672"/>
    </source>
</evidence>
<evidence type="ECO:0000259" key="1">
    <source>
        <dbReference type="Pfam" id="PF12550"/>
    </source>
</evidence>
<dbReference type="AlphaFoldDB" id="A0A9P9GZF9"/>